<reference evidence="5" key="1">
    <citation type="submission" date="2020-03" db="EMBL/GenBank/DDBJ databases">
        <title>A high-quality chromosome-level genome assembly of a woody plant with both climbing and erect habits, Rhamnella rubrinervis.</title>
        <authorList>
            <person name="Lu Z."/>
            <person name="Yang Y."/>
            <person name="Zhu X."/>
            <person name="Sun Y."/>
        </authorList>
    </citation>
    <scope>NUCLEOTIDE SEQUENCE</scope>
    <source>
        <strain evidence="5">BYM</strain>
        <tissue evidence="5">Leaf</tissue>
    </source>
</reference>
<accession>A0A8K0DWV4</accession>
<proteinExistence type="predicted"/>
<keyword evidence="2" id="KW-0547">Nucleotide-binding</keyword>
<dbReference type="Gene3D" id="1.20.5.4130">
    <property type="match status" value="1"/>
</dbReference>
<dbReference type="GO" id="GO:0000166">
    <property type="term" value="F:nucleotide binding"/>
    <property type="evidence" value="ECO:0007669"/>
    <property type="project" value="UniProtKB-KW"/>
</dbReference>
<dbReference type="AlphaFoldDB" id="A0A8K0DWV4"/>
<sequence>MGSTMKADLVKGKVALITGGASEIGQTWSFCCHHGSTQTNMFFTLLILHYYHFIKGKKLNDVLLKNLKIMLLSANTVVNDADEKQIRYPAVKQWLDELKEATYDAEDLIYQINTEALRCKMEGEHQGSRSSVLNLFSTWFVGFPNKVESKLREILDRLEHIAKQKDILVLKEVVGKRSSPRLTPTLVQDSDIYGREADKEAIVKLLVSDDDLAGGNKISVIMVYPDTCHNIVQQ</sequence>
<dbReference type="GO" id="GO:0006952">
    <property type="term" value="P:defense response"/>
    <property type="evidence" value="ECO:0007669"/>
    <property type="project" value="UniProtKB-KW"/>
</dbReference>
<evidence type="ECO:0000313" key="6">
    <source>
        <dbReference type="Proteomes" id="UP000796880"/>
    </source>
</evidence>
<gene>
    <name evidence="5" type="ORF">FNV43_RR19465</name>
</gene>
<protein>
    <recommendedName>
        <fullName evidence="4">Disease resistance N-terminal domain-containing protein</fullName>
    </recommendedName>
</protein>
<dbReference type="Proteomes" id="UP000796880">
    <property type="component" value="Unassembled WGS sequence"/>
</dbReference>
<evidence type="ECO:0000259" key="4">
    <source>
        <dbReference type="Pfam" id="PF18052"/>
    </source>
</evidence>
<organism evidence="5 6">
    <name type="scientific">Rhamnella rubrinervis</name>
    <dbReference type="NCBI Taxonomy" id="2594499"/>
    <lineage>
        <taxon>Eukaryota</taxon>
        <taxon>Viridiplantae</taxon>
        <taxon>Streptophyta</taxon>
        <taxon>Embryophyta</taxon>
        <taxon>Tracheophyta</taxon>
        <taxon>Spermatophyta</taxon>
        <taxon>Magnoliopsida</taxon>
        <taxon>eudicotyledons</taxon>
        <taxon>Gunneridae</taxon>
        <taxon>Pentapetalae</taxon>
        <taxon>rosids</taxon>
        <taxon>fabids</taxon>
        <taxon>Rosales</taxon>
        <taxon>Rhamnaceae</taxon>
        <taxon>rhamnoid group</taxon>
        <taxon>Rhamneae</taxon>
        <taxon>Rhamnella</taxon>
    </lineage>
</organism>
<feature type="domain" description="Disease resistance N-terminal" evidence="4">
    <location>
        <begin position="63"/>
        <end position="126"/>
    </location>
</feature>
<evidence type="ECO:0000256" key="2">
    <source>
        <dbReference type="ARBA" id="ARBA00022741"/>
    </source>
</evidence>
<keyword evidence="1" id="KW-0677">Repeat</keyword>
<dbReference type="Pfam" id="PF18052">
    <property type="entry name" value="Rx_N"/>
    <property type="match status" value="1"/>
</dbReference>
<name>A0A8K0DWV4_9ROSA</name>
<evidence type="ECO:0000313" key="5">
    <source>
        <dbReference type="EMBL" id="KAF3436718.1"/>
    </source>
</evidence>
<evidence type="ECO:0000256" key="1">
    <source>
        <dbReference type="ARBA" id="ARBA00022737"/>
    </source>
</evidence>
<evidence type="ECO:0000256" key="3">
    <source>
        <dbReference type="ARBA" id="ARBA00022821"/>
    </source>
</evidence>
<dbReference type="InterPro" id="IPR041118">
    <property type="entry name" value="Rx_N"/>
</dbReference>
<dbReference type="EMBL" id="VOIH02000009">
    <property type="protein sequence ID" value="KAF3436718.1"/>
    <property type="molecule type" value="Genomic_DNA"/>
</dbReference>
<comment type="caution">
    <text evidence="5">The sequence shown here is derived from an EMBL/GenBank/DDBJ whole genome shotgun (WGS) entry which is preliminary data.</text>
</comment>
<keyword evidence="3" id="KW-0611">Plant defense</keyword>
<dbReference type="OrthoDB" id="1700985at2759"/>
<keyword evidence="6" id="KW-1185">Reference proteome</keyword>